<dbReference type="GO" id="GO:0003676">
    <property type="term" value="F:nucleic acid binding"/>
    <property type="evidence" value="ECO:0007669"/>
    <property type="project" value="InterPro"/>
</dbReference>
<dbReference type="InterPro" id="IPR036397">
    <property type="entry name" value="RNaseH_sf"/>
</dbReference>
<organism evidence="1 2">
    <name type="scientific">Paraglomus brasilianum</name>
    <dbReference type="NCBI Taxonomy" id="144538"/>
    <lineage>
        <taxon>Eukaryota</taxon>
        <taxon>Fungi</taxon>
        <taxon>Fungi incertae sedis</taxon>
        <taxon>Mucoromycota</taxon>
        <taxon>Glomeromycotina</taxon>
        <taxon>Glomeromycetes</taxon>
        <taxon>Paraglomerales</taxon>
        <taxon>Paraglomeraceae</taxon>
        <taxon>Paraglomus</taxon>
    </lineage>
</organism>
<keyword evidence="2" id="KW-1185">Reference proteome</keyword>
<dbReference type="OrthoDB" id="2446547at2759"/>
<protein>
    <submittedName>
        <fullName evidence="1">7649_t:CDS:1</fullName>
    </submittedName>
</protein>
<proteinExistence type="predicted"/>
<name>A0A9N9DTD0_9GLOM</name>
<dbReference type="EMBL" id="CAJVPI010002998">
    <property type="protein sequence ID" value="CAG8652689.1"/>
    <property type="molecule type" value="Genomic_DNA"/>
</dbReference>
<gene>
    <name evidence="1" type="ORF">PBRASI_LOCUS10346</name>
</gene>
<comment type="caution">
    <text evidence="1">The sequence shown here is derived from an EMBL/GenBank/DDBJ whole genome shotgun (WGS) entry which is preliminary data.</text>
</comment>
<evidence type="ECO:0000313" key="1">
    <source>
        <dbReference type="EMBL" id="CAG8652689.1"/>
    </source>
</evidence>
<reference evidence="1" key="1">
    <citation type="submission" date="2021-06" db="EMBL/GenBank/DDBJ databases">
        <authorList>
            <person name="Kallberg Y."/>
            <person name="Tangrot J."/>
            <person name="Rosling A."/>
        </authorList>
    </citation>
    <scope>NUCLEOTIDE SEQUENCE</scope>
    <source>
        <strain evidence="1">BR232B</strain>
    </source>
</reference>
<dbReference type="AlphaFoldDB" id="A0A9N9DTD0"/>
<accession>A0A9N9DTD0</accession>
<sequence length="114" mass="12470">MQHQSSSQFWDCGQTELADYFGPFAGRAFIYVVEGALNINKASFATLQLVNGVGPSDESQFEVFGGVGDGHDYVWRNPEEKYNVNCLVPTFKSGCKGVMVWGCFSSFGLGPLVQ</sequence>
<evidence type="ECO:0000313" key="2">
    <source>
        <dbReference type="Proteomes" id="UP000789739"/>
    </source>
</evidence>
<dbReference type="Proteomes" id="UP000789739">
    <property type="component" value="Unassembled WGS sequence"/>
</dbReference>
<feature type="non-terminal residue" evidence="1">
    <location>
        <position position="1"/>
    </location>
</feature>
<dbReference type="Gene3D" id="3.30.420.10">
    <property type="entry name" value="Ribonuclease H-like superfamily/Ribonuclease H"/>
    <property type="match status" value="1"/>
</dbReference>